<dbReference type="OrthoDB" id="9811314at2"/>
<feature type="signal peptide" evidence="9">
    <location>
        <begin position="1"/>
        <end position="20"/>
    </location>
</feature>
<dbReference type="PANTHER" id="PTHR43690">
    <property type="entry name" value="NARDILYSIN"/>
    <property type="match status" value="1"/>
</dbReference>
<feature type="domain" description="Peptidase M16 N-terminal" evidence="10">
    <location>
        <begin position="33"/>
        <end position="177"/>
    </location>
</feature>
<feature type="chain" id="PRO_5021032156" evidence="9">
    <location>
        <begin position="21"/>
        <end position="453"/>
    </location>
</feature>
<dbReference type="Proteomes" id="UP000296201">
    <property type="component" value="Chromosome"/>
</dbReference>
<evidence type="ECO:0000256" key="4">
    <source>
        <dbReference type="ARBA" id="ARBA00022723"/>
    </source>
</evidence>
<keyword evidence="5" id="KW-0378">Hydrolase</keyword>
<evidence type="ECO:0000256" key="9">
    <source>
        <dbReference type="SAM" id="SignalP"/>
    </source>
</evidence>
<keyword evidence="13" id="KW-1185">Reference proteome</keyword>
<comment type="similarity">
    <text evidence="2 8">Belongs to the peptidase M16 family.</text>
</comment>
<dbReference type="GO" id="GO:0046872">
    <property type="term" value="F:metal ion binding"/>
    <property type="evidence" value="ECO:0007669"/>
    <property type="project" value="UniProtKB-KW"/>
</dbReference>
<dbReference type="PROSITE" id="PS00143">
    <property type="entry name" value="INSULINASE"/>
    <property type="match status" value="1"/>
</dbReference>
<sequence precursor="true">MMMRIGLLGLILIFSYPAQATVSKFQLDNGMKILVKEDHRAPVAVQQVWYRVGSNYEYGGISGLSHMLEHMMFKGTQKLEPGEFSKIVSKLGGQDNAFTSSDYTAYYQVVGKQHLEKVMELEADRMRNVVITEAEFQKERDVVTEERRWRTEDQPESKLYELFKATAFVNSPQHHPVIGWMTDIRHWTLQDVRHWYQKWYAPNNATLVVVGDVDPQQVYQWAQKYYGVHQAEQITSPKPRTEIEQAGERRIQLKGPTKSPSLMMGFHVPSLVTADNPAEVYALSVLGSVLDGDDSARLTKDLVRGSKVVAGASTSYDETSRLETLFRFDATPSKGKTLQEVEAALWKEIDKLKSTPVSHKELERVLAHAEAQYVFHQDSIQTQAMILGSLVSVGLPTDTYENWIENLRKVTPEQVQKVAQKYLKRDAVTVATLLPNGEEAKPASGQMMHGGIR</sequence>
<evidence type="ECO:0000256" key="1">
    <source>
        <dbReference type="ARBA" id="ARBA00001947"/>
    </source>
</evidence>
<protein>
    <submittedName>
        <fullName evidence="12">Peptidase M16</fullName>
    </submittedName>
</protein>
<keyword evidence="9" id="KW-0732">Signal</keyword>
<comment type="cofactor">
    <cofactor evidence="1">
        <name>Zn(2+)</name>
        <dbReference type="ChEBI" id="CHEBI:29105"/>
    </cofactor>
</comment>
<evidence type="ECO:0000256" key="8">
    <source>
        <dbReference type="RuleBase" id="RU004447"/>
    </source>
</evidence>
<gene>
    <name evidence="12" type="ORF">GHNINEIG_02051</name>
</gene>
<dbReference type="RefSeq" id="WP_135796555.1">
    <property type="nucleotide sequence ID" value="NZ_CP032096.1"/>
</dbReference>
<keyword evidence="7" id="KW-0482">Metalloprotease</keyword>
<dbReference type="GO" id="GO:0004222">
    <property type="term" value="F:metalloendopeptidase activity"/>
    <property type="evidence" value="ECO:0007669"/>
    <property type="project" value="InterPro"/>
</dbReference>
<dbReference type="InterPro" id="IPR001431">
    <property type="entry name" value="Pept_M16_Zn_BS"/>
</dbReference>
<name>A0A4P7P3L7_9GAMM</name>
<dbReference type="PANTHER" id="PTHR43690:SF17">
    <property type="entry name" value="PROTEIN YHJJ"/>
    <property type="match status" value="1"/>
</dbReference>
<dbReference type="AlphaFoldDB" id="A0A4P7P3L7"/>
<evidence type="ECO:0000259" key="10">
    <source>
        <dbReference type="Pfam" id="PF00675"/>
    </source>
</evidence>
<dbReference type="InterPro" id="IPR011249">
    <property type="entry name" value="Metalloenz_LuxS/M16"/>
</dbReference>
<evidence type="ECO:0000256" key="6">
    <source>
        <dbReference type="ARBA" id="ARBA00022833"/>
    </source>
</evidence>
<dbReference type="SUPFAM" id="SSF63411">
    <property type="entry name" value="LuxS/MPP-like metallohydrolase"/>
    <property type="match status" value="2"/>
</dbReference>
<feature type="domain" description="Peptidase M16 C-terminal" evidence="11">
    <location>
        <begin position="187"/>
        <end position="366"/>
    </location>
</feature>
<dbReference type="Pfam" id="PF05193">
    <property type="entry name" value="Peptidase_M16_C"/>
    <property type="match status" value="1"/>
</dbReference>
<reference evidence="12 13" key="1">
    <citation type="submission" date="2018-08" db="EMBL/GenBank/DDBJ databases">
        <title>Horizontal acquisition of hydrogen conversion ability and other habitat adaptations in Hydrogenovibrio crunogenus strains.</title>
        <authorList>
            <person name="Gonnella G."/>
            <person name="Adam N."/>
            <person name="Perner M."/>
        </authorList>
    </citation>
    <scope>NUCLEOTIDE SEQUENCE [LARGE SCALE GENOMIC DNA]</scope>
    <source>
        <strain evidence="12 13">SP-41</strain>
    </source>
</reference>
<dbReference type="InterPro" id="IPR050626">
    <property type="entry name" value="Peptidase_M16"/>
</dbReference>
<keyword evidence="6" id="KW-0862">Zinc</keyword>
<evidence type="ECO:0000256" key="5">
    <source>
        <dbReference type="ARBA" id="ARBA00022801"/>
    </source>
</evidence>
<dbReference type="Gene3D" id="3.30.830.10">
    <property type="entry name" value="Metalloenzyme, LuxS/M16 peptidase-like"/>
    <property type="match status" value="2"/>
</dbReference>
<proteinExistence type="inferred from homology"/>
<keyword evidence="4" id="KW-0479">Metal-binding</keyword>
<evidence type="ECO:0000313" key="12">
    <source>
        <dbReference type="EMBL" id="QBZ83982.1"/>
    </source>
</evidence>
<organism evidence="12 13">
    <name type="scientific">Hydrogenovibrio crunogenus</name>
    <dbReference type="NCBI Taxonomy" id="39765"/>
    <lineage>
        <taxon>Bacteria</taxon>
        <taxon>Pseudomonadati</taxon>
        <taxon>Pseudomonadota</taxon>
        <taxon>Gammaproteobacteria</taxon>
        <taxon>Thiotrichales</taxon>
        <taxon>Piscirickettsiaceae</taxon>
        <taxon>Hydrogenovibrio</taxon>
    </lineage>
</organism>
<accession>A0A4P7P3L7</accession>
<dbReference type="Pfam" id="PF00675">
    <property type="entry name" value="Peptidase_M16"/>
    <property type="match status" value="1"/>
</dbReference>
<dbReference type="EMBL" id="CP032096">
    <property type="protein sequence ID" value="QBZ83982.1"/>
    <property type="molecule type" value="Genomic_DNA"/>
</dbReference>
<evidence type="ECO:0000313" key="13">
    <source>
        <dbReference type="Proteomes" id="UP000296201"/>
    </source>
</evidence>
<evidence type="ECO:0000256" key="7">
    <source>
        <dbReference type="ARBA" id="ARBA00023049"/>
    </source>
</evidence>
<dbReference type="InterPro" id="IPR011765">
    <property type="entry name" value="Pept_M16_N"/>
</dbReference>
<evidence type="ECO:0000256" key="2">
    <source>
        <dbReference type="ARBA" id="ARBA00007261"/>
    </source>
</evidence>
<evidence type="ECO:0000256" key="3">
    <source>
        <dbReference type="ARBA" id="ARBA00022670"/>
    </source>
</evidence>
<keyword evidence="3" id="KW-0645">Protease</keyword>
<evidence type="ECO:0000259" key="11">
    <source>
        <dbReference type="Pfam" id="PF05193"/>
    </source>
</evidence>
<dbReference type="GO" id="GO:0006508">
    <property type="term" value="P:proteolysis"/>
    <property type="evidence" value="ECO:0007669"/>
    <property type="project" value="UniProtKB-KW"/>
</dbReference>
<dbReference type="InterPro" id="IPR007863">
    <property type="entry name" value="Peptidase_M16_C"/>
</dbReference>